<protein>
    <recommendedName>
        <fullName evidence="3">Ribbon-helix-helix CopG family protein</fullName>
    </recommendedName>
</protein>
<dbReference type="EMBL" id="CP137080">
    <property type="protein sequence ID" value="WOQ70021.1"/>
    <property type="molecule type" value="Genomic_DNA"/>
</dbReference>
<reference evidence="1 2" key="1">
    <citation type="submission" date="2023-10" db="EMBL/GenBank/DDBJ databases">
        <title>Y20.</title>
        <authorList>
            <person name="Zhang G."/>
            <person name="Ding Y."/>
        </authorList>
    </citation>
    <scope>NUCLEOTIDE SEQUENCE [LARGE SCALE GENOMIC DNA]</scope>
    <source>
        <strain evidence="1 2">Y20</strain>
    </source>
</reference>
<evidence type="ECO:0000313" key="1">
    <source>
        <dbReference type="EMBL" id="WOQ70021.1"/>
    </source>
</evidence>
<keyword evidence="2" id="KW-1185">Reference proteome</keyword>
<name>A0AAU0MIG2_9MICO</name>
<dbReference type="KEGG" id="mliy:RYJ27_01970"/>
<evidence type="ECO:0000313" key="2">
    <source>
        <dbReference type="Proteomes" id="UP001329313"/>
    </source>
</evidence>
<dbReference type="RefSeq" id="WP_330171116.1">
    <property type="nucleotide sequence ID" value="NZ_CP137080.1"/>
</dbReference>
<accession>A0AAU0MIG2</accession>
<evidence type="ECO:0008006" key="3">
    <source>
        <dbReference type="Google" id="ProtNLM"/>
    </source>
</evidence>
<organism evidence="1 2">
    <name type="scientific">Microbacterium limosum</name>
    <dbReference type="NCBI Taxonomy" id="3079935"/>
    <lineage>
        <taxon>Bacteria</taxon>
        <taxon>Bacillati</taxon>
        <taxon>Actinomycetota</taxon>
        <taxon>Actinomycetes</taxon>
        <taxon>Micrococcales</taxon>
        <taxon>Microbacteriaceae</taxon>
        <taxon>Microbacterium</taxon>
    </lineage>
</organism>
<gene>
    <name evidence="1" type="ORF">RYJ27_01970</name>
</gene>
<dbReference type="Proteomes" id="UP001329313">
    <property type="component" value="Chromosome"/>
</dbReference>
<proteinExistence type="predicted"/>
<sequence length="81" mass="8622">MKTERLQVLVDKAQRERLERAAAERGVSVASLVRTAIDVVYPPRATSRAAAAEAVLGADPAPAPSVADLLSELDDVRGRRA</sequence>
<dbReference type="AlphaFoldDB" id="A0AAU0MIG2"/>